<sequence>MVTKVNKIFDSHFLASRISSEDTTKKEKYLGYLLGPTGALLLNGVLASYLNVFYTDVLNLTVVGAGLFLAIFPIVSRILGAFINILIGRWIDKTKTKEGKARPWLLMSAPLITISGILLCIVPSSNVTVQAIWVVVSFNLFYGLAFNLFNMSHNLMVPLSTRKIEQRGNLSVLNNISNTMMTGILAALFFPAVILPVIGANQKLWLITISTLSIIAFPLIVLEYYFTRERITLEDAGKAEDLEKQQPTGRQQLKAIFSDKYCLIIFAYFAINLVATQLKNTSLVYYCNYVLGTYNDGYTQSLVSILGGLPMGIGLFAVWPIAKKFGKKNTTVAGFILMAVGSLICFIAPKSLPIVLGGQFIKNIGALPSAYIFMALFADVLDHLEWKHHFRCDGMAMSVYSIITTVAAGVATGVLNLGLSLSGYVAPVFDVATGVTTGVVQSDATQNVITIFFVGLEAVTGLVCAVLLYYLDVEKVIEKEQEEILQRKSAEAVC</sequence>
<dbReference type="SUPFAM" id="SSF103473">
    <property type="entry name" value="MFS general substrate transporter"/>
    <property type="match status" value="1"/>
</dbReference>
<feature type="transmembrane region" description="Helical" evidence="1">
    <location>
        <begin position="172"/>
        <end position="198"/>
    </location>
</feature>
<evidence type="ECO:0000313" key="2">
    <source>
        <dbReference type="EMBL" id="SCZ79436.1"/>
    </source>
</evidence>
<reference evidence="2 3" key="1">
    <citation type="submission" date="2016-10" db="EMBL/GenBank/DDBJ databases">
        <authorList>
            <person name="de Groot N.N."/>
        </authorList>
    </citation>
    <scope>NUCLEOTIDE SEQUENCE [LARGE SCALE GENOMIC DNA]</scope>
    <source>
        <strain evidence="2 3">DSM 10317</strain>
    </source>
</reference>
<dbReference type="InterPro" id="IPR039672">
    <property type="entry name" value="MFS_2"/>
</dbReference>
<organism evidence="2 3">
    <name type="scientific">Pseudobutyrivibrio xylanivorans</name>
    <dbReference type="NCBI Taxonomy" id="185007"/>
    <lineage>
        <taxon>Bacteria</taxon>
        <taxon>Bacillati</taxon>
        <taxon>Bacillota</taxon>
        <taxon>Clostridia</taxon>
        <taxon>Lachnospirales</taxon>
        <taxon>Lachnospiraceae</taxon>
        <taxon>Pseudobutyrivibrio</taxon>
    </lineage>
</organism>
<feature type="transmembrane region" description="Helical" evidence="1">
    <location>
        <begin position="402"/>
        <end position="429"/>
    </location>
</feature>
<dbReference type="RefSeq" id="WP_242870439.1">
    <property type="nucleotide sequence ID" value="NZ_FMWK01000008.1"/>
</dbReference>
<dbReference type="PANTHER" id="PTHR11328:SF24">
    <property type="entry name" value="MAJOR FACILITATOR SUPERFAMILY (MFS) PROFILE DOMAIN-CONTAINING PROTEIN"/>
    <property type="match status" value="1"/>
</dbReference>
<feature type="transmembrane region" description="Helical" evidence="1">
    <location>
        <begin position="29"/>
        <end position="50"/>
    </location>
</feature>
<dbReference type="AlphaFoldDB" id="A0A1G5RZK3"/>
<dbReference type="EMBL" id="FMWK01000008">
    <property type="protein sequence ID" value="SCZ79436.1"/>
    <property type="molecule type" value="Genomic_DNA"/>
</dbReference>
<keyword evidence="1" id="KW-0812">Transmembrane</keyword>
<feature type="transmembrane region" description="Helical" evidence="1">
    <location>
        <begin position="131"/>
        <end position="151"/>
    </location>
</feature>
<keyword evidence="1" id="KW-1133">Transmembrane helix</keyword>
<dbReference type="GO" id="GO:0008643">
    <property type="term" value="P:carbohydrate transport"/>
    <property type="evidence" value="ECO:0007669"/>
    <property type="project" value="InterPro"/>
</dbReference>
<dbReference type="PANTHER" id="PTHR11328">
    <property type="entry name" value="MAJOR FACILITATOR SUPERFAMILY DOMAIN-CONTAINING PROTEIN"/>
    <property type="match status" value="1"/>
</dbReference>
<proteinExistence type="predicted"/>
<feature type="transmembrane region" description="Helical" evidence="1">
    <location>
        <begin position="331"/>
        <end position="349"/>
    </location>
</feature>
<dbReference type="GO" id="GO:0005886">
    <property type="term" value="C:plasma membrane"/>
    <property type="evidence" value="ECO:0007669"/>
    <property type="project" value="TreeGrafter"/>
</dbReference>
<feature type="transmembrane region" description="Helical" evidence="1">
    <location>
        <begin position="62"/>
        <end position="83"/>
    </location>
</feature>
<feature type="transmembrane region" description="Helical" evidence="1">
    <location>
        <begin position="204"/>
        <end position="226"/>
    </location>
</feature>
<name>A0A1G5RZK3_PSEXY</name>
<dbReference type="Proteomes" id="UP000199428">
    <property type="component" value="Unassembled WGS sequence"/>
</dbReference>
<dbReference type="GO" id="GO:0015293">
    <property type="term" value="F:symporter activity"/>
    <property type="evidence" value="ECO:0007669"/>
    <property type="project" value="InterPro"/>
</dbReference>
<gene>
    <name evidence="2" type="ORF">SAMN02910350_01793</name>
</gene>
<feature type="transmembrane region" description="Helical" evidence="1">
    <location>
        <begin position="361"/>
        <end position="381"/>
    </location>
</feature>
<keyword evidence="1" id="KW-0472">Membrane</keyword>
<accession>A0A1G5RZK3</accession>
<dbReference type="Pfam" id="PF13347">
    <property type="entry name" value="MFS_2"/>
    <property type="match status" value="1"/>
</dbReference>
<evidence type="ECO:0000256" key="1">
    <source>
        <dbReference type="SAM" id="Phobius"/>
    </source>
</evidence>
<feature type="transmembrane region" description="Helical" evidence="1">
    <location>
        <begin position="261"/>
        <end position="278"/>
    </location>
</feature>
<dbReference type="Gene3D" id="1.20.1250.20">
    <property type="entry name" value="MFS general substrate transporter like domains"/>
    <property type="match status" value="2"/>
</dbReference>
<evidence type="ECO:0000313" key="3">
    <source>
        <dbReference type="Proteomes" id="UP000199428"/>
    </source>
</evidence>
<feature type="transmembrane region" description="Helical" evidence="1">
    <location>
        <begin position="449"/>
        <end position="471"/>
    </location>
</feature>
<protein>
    <submittedName>
        <fullName evidence="2">Glycoside/pentoside/hexuronide:cation symporter, GPH family</fullName>
    </submittedName>
</protein>
<dbReference type="InterPro" id="IPR036259">
    <property type="entry name" value="MFS_trans_sf"/>
</dbReference>
<feature type="transmembrane region" description="Helical" evidence="1">
    <location>
        <begin position="298"/>
        <end position="319"/>
    </location>
</feature>
<feature type="transmembrane region" description="Helical" evidence="1">
    <location>
        <begin position="104"/>
        <end position="125"/>
    </location>
</feature>